<dbReference type="InterPro" id="IPR051487">
    <property type="entry name" value="Ser/Thr_Proteases_Immune/Dev"/>
</dbReference>
<evidence type="ECO:0000256" key="2">
    <source>
        <dbReference type="ARBA" id="ARBA00023180"/>
    </source>
</evidence>
<dbReference type="InterPro" id="IPR001314">
    <property type="entry name" value="Peptidase_S1A"/>
</dbReference>
<sequence>MQCVVCIRVQVVISSLKSSYGKMQHGTKTPHHIRHSRNKEELCRLRRVFNGDYVTKPFDAVVSMEHKPDWWFMNYEHVCGGVLISGQWSVSSAHCFRGKRIITTVGVGSICRSKMLHYEIEVVFIHKDYNQVCCLFENDIALVRTKKIISFINSDKLPTLNRYKLAPLSKAIVFGWGKTESGHYSNTLKTTKLIFFSSSSVSTCRGKALICGYAMQNTSLLEGDSGSPVLSLNRRSLYGIHIGRSGDYTIITSIPQFYNWIMYTMYEYKELLPKKMPSNKVIRCCDTINSTVYQMSATILTRNPFNAQPQQQQAE</sequence>
<accession>A0A336LXN4</accession>
<dbReference type="Gene3D" id="2.40.10.10">
    <property type="entry name" value="Trypsin-like serine proteases"/>
    <property type="match status" value="1"/>
</dbReference>
<comment type="similarity">
    <text evidence="3">Belongs to the peptidase S1 family. CLIP subfamily.</text>
</comment>
<dbReference type="InterPro" id="IPR001254">
    <property type="entry name" value="Trypsin_dom"/>
</dbReference>
<dbReference type="SUPFAM" id="SSF50494">
    <property type="entry name" value="Trypsin-like serine proteases"/>
    <property type="match status" value="1"/>
</dbReference>
<dbReference type="VEuPathDB" id="VectorBase:CSON007041"/>
<organism evidence="5">
    <name type="scientific">Culicoides sonorensis</name>
    <name type="common">Biting midge</name>
    <dbReference type="NCBI Taxonomy" id="179676"/>
    <lineage>
        <taxon>Eukaryota</taxon>
        <taxon>Metazoa</taxon>
        <taxon>Ecdysozoa</taxon>
        <taxon>Arthropoda</taxon>
        <taxon>Hexapoda</taxon>
        <taxon>Insecta</taxon>
        <taxon>Pterygota</taxon>
        <taxon>Neoptera</taxon>
        <taxon>Endopterygota</taxon>
        <taxon>Diptera</taxon>
        <taxon>Nematocera</taxon>
        <taxon>Chironomoidea</taxon>
        <taxon>Ceratopogonidae</taxon>
        <taxon>Ceratopogoninae</taxon>
        <taxon>Culicoides</taxon>
        <taxon>Monoculicoides</taxon>
    </lineage>
</organism>
<evidence type="ECO:0000259" key="4">
    <source>
        <dbReference type="PROSITE" id="PS50240"/>
    </source>
</evidence>
<keyword evidence="2" id="KW-0325">Glycoprotein</keyword>
<evidence type="ECO:0000313" key="5">
    <source>
        <dbReference type="EMBL" id="SSX22570.1"/>
    </source>
</evidence>
<proteinExistence type="inferred from homology"/>
<evidence type="ECO:0000256" key="3">
    <source>
        <dbReference type="ARBA" id="ARBA00024195"/>
    </source>
</evidence>
<dbReference type="PANTHER" id="PTHR24256">
    <property type="entry name" value="TRYPTASE-RELATED"/>
    <property type="match status" value="1"/>
</dbReference>
<name>A0A336LXN4_CULSO</name>
<keyword evidence="1" id="KW-1015">Disulfide bond</keyword>
<reference evidence="5" key="1">
    <citation type="submission" date="2018-07" db="EMBL/GenBank/DDBJ databases">
        <authorList>
            <person name="Quirk P.G."/>
            <person name="Krulwich T.A."/>
        </authorList>
    </citation>
    <scope>NUCLEOTIDE SEQUENCE</scope>
</reference>
<dbReference type="EMBL" id="UFQT01000264">
    <property type="protein sequence ID" value="SSX22570.1"/>
    <property type="molecule type" value="Genomic_DNA"/>
</dbReference>
<dbReference type="PRINTS" id="PR00722">
    <property type="entry name" value="CHYMOTRYPSIN"/>
</dbReference>
<feature type="domain" description="Peptidase S1" evidence="4">
    <location>
        <begin position="48"/>
        <end position="266"/>
    </location>
</feature>
<dbReference type="PROSITE" id="PS50240">
    <property type="entry name" value="TRYPSIN_DOM"/>
    <property type="match status" value="1"/>
</dbReference>
<protein>
    <submittedName>
        <fullName evidence="5">CSON007041 protein</fullName>
    </submittedName>
</protein>
<dbReference type="AlphaFoldDB" id="A0A336LXN4"/>
<dbReference type="SMART" id="SM00020">
    <property type="entry name" value="Tryp_SPc"/>
    <property type="match status" value="1"/>
</dbReference>
<gene>
    <name evidence="5" type="primary">CSON007041</name>
</gene>
<dbReference type="InterPro" id="IPR043504">
    <property type="entry name" value="Peptidase_S1_PA_chymotrypsin"/>
</dbReference>
<dbReference type="InterPro" id="IPR009003">
    <property type="entry name" value="Peptidase_S1_PA"/>
</dbReference>
<dbReference type="GO" id="GO:0004252">
    <property type="term" value="F:serine-type endopeptidase activity"/>
    <property type="evidence" value="ECO:0007669"/>
    <property type="project" value="InterPro"/>
</dbReference>
<dbReference type="GO" id="GO:0006508">
    <property type="term" value="P:proteolysis"/>
    <property type="evidence" value="ECO:0007669"/>
    <property type="project" value="InterPro"/>
</dbReference>
<dbReference type="Pfam" id="PF00089">
    <property type="entry name" value="Trypsin"/>
    <property type="match status" value="1"/>
</dbReference>
<evidence type="ECO:0000256" key="1">
    <source>
        <dbReference type="ARBA" id="ARBA00023157"/>
    </source>
</evidence>